<dbReference type="AlphaFoldDB" id="A0AAU9JFW8"/>
<gene>
    <name evidence="2" type="ORF">BSTOLATCC_MIC35064</name>
</gene>
<evidence type="ECO:0000313" key="2">
    <source>
        <dbReference type="EMBL" id="CAG9324042.1"/>
    </source>
</evidence>
<name>A0AAU9JFW8_9CILI</name>
<keyword evidence="1" id="KW-0812">Transmembrane</keyword>
<dbReference type="Proteomes" id="UP001162131">
    <property type="component" value="Unassembled WGS sequence"/>
</dbReference>
<proteinExistence type="predicted"/>
<organism evidence="2 3">
    <name type="scientific">Blepharisma stoltei</name>
    <dbReference type="NCBI Taxonomy" id="1481888"/>
    <lineage>
        <taxon>Eukaryota</taxon>
        <taxon>Sar</taxon>
        <taxon>Alveolata</taxon>
        <taxon>Ciliophora</taxon>
        <taxon>Postciliodesmatophora</taxon>
        <taxon>Heterotrichea</taxon>
        <taxon>Heterotrichida</taxon>
        <taxon>Blepharismidae</taxon>
        <taxon>Blepharisma</taxon>
    </lineage>
</organism>
<feature type="transmembrane region" description="Helical" evidence="1">
    <location>
        <begin position="29"/>
        <end position="45"/>
    </location>
</feature>
<dbReference type="EMBL" id="CAJZBQ010000035">
    <property type="protein sequence ID" value="CAG9324042.1"/>
    <property type="molecule type" value="Genomic_DNA"/>
</dbReference>
<keyword evidence="1" id="KW-0472">Membrane</keyword>
<protein>
    <submittedName>
        <fullName evidence="2">Uncharacterized protein</fullName>
    </submittedName>
</protein>
<keyword evidence="3" id="KW-1185">Reference proteome</keyword>
<reference evidence="2" key="1">
    <citation type="submission" date="2021-09" db="EMBL/GenBank/DDBJ databases">
        <authorList>
            <consortium name="AG Swart"/>
            <person name="Singh M."/>
            <person name="Singh A."/>
            <person name="Seah K."/>
            <person name="Emmerich C."/>
        </authorList>
    </citation>
    <scope>NUCLEOTIDE SEQUENCE</scope>
    <source>
        <strain evidence="2">ATCC30299</strain>
    </source>
</reference>
<keyword evidence="1" id="KW-1133">Transmembrane helix</keyword>
<evidence type="ECO:0000256" key="1">
    <source>
        <dbReference type="SAM" id="Phobius"/>
    </source>
</evidence>
<accession>A0AAU9JFW8</accession>
<evidence type="ECO:0000313" key="3">
    <source>
        <dbReference type="Proteomes" id="UP001162131"/>
    </source>
</evidence>
<comment type="caution">
    <text evidence="2">The sequence shown here is derived from an EMBL/GenBank/DDBJ whole genome shotgun (WGS) entry which is preliminary data.</text>
</comment>
<sequence>MLNFSKRFYKSVYRYPYVGDNKSFKPQKALVITGSLVFIATYLIYKQVSKTRKSRELFSSNYKEVDPEMLVPKLEKMKKIDEVKLKEAILDGDKFIRDEIRKKIAITPGEYAFLHLKGVKDKTGFMKFVDRAVISSMKAQGNDIFEYKRPPINKNLNIMNKKSSST</sequence>